<keyword evidence="7" id="KW-0677">Repeat</keyword>
<dbReference type="InterPro" id="IPR024079">
    <property type="entry name" value="MetalloPept_cat_dom_sf"/>
</dbReference>
<proteinExistence type="predicted"/>
<feature type="binding site" evidence="15">
    <location>
        <position position="286"/>
    </location>
    <ligand>
        <name>Ca(2+)</name>
        <dbReference type="ChEBI" id="CHEBI:29108"/>
        <label>2</label>
    </ligand>
</feature>
<evidence type="ECO:0000256" key="4">
    <source>
        <dbReference type="ARBA" id="ARBA00022670"/>
    </source>
</evidence>
<dbReference type="InterPro" id="IPR045371">
    <property type="entry name" value="ADAMTS_CR_3"/>
</dbReference>
<keyword evidence="12 16" id="KW-1015">Disulfide bond</keyword>
<dbReference type="PROSITE" id="PS50900">
    <property type="entry name" value="PLAC"/>
    <property type="match status" value="1"/>
</dbReference>
<evidence type="ECO:0000256" key="7">
    <source>
        <dbReference type="ARBA" id="ARBA00022737"/>
    </source>
</evidence>
<evidence type="ECO:0000256" key="2">
    <source>
        <dbReference type="ARBA" id="ARBA00022525"/>
    </source>
</evidence>
<feature type="binding site" evidence="15">
    <location>
        <position position="486"/>
    </location>
    <ligand>
        <name>Ca(2+)</name>
        <dbReference type="ChEBI" id="CHEBI:29108"/>
        <label>1</label>
    </ligand>
</feature>
<dbReference type="Pfam" id="PF05986">
    <property type="entry name" value="ADAMTS_spacer1"/>
    <property type="match status" value="1"/>
</dbReference>
<dbReference type="GO" id="GO:0004222">
    <property type="term" value="F:metalloendopeptidase activity"/>
    <property type="evidence" value="ECO:0007669"/>
    <property type="project" value="InterPro"/>
</dbReference>
<dbReference type="GO" id="GO:0030198">
    <property type="term" value="P:extracellular matrix organization"/>
    <property type="evidence" value="ECO:0007669"/>
    <property type="project" value="InterPro"/>
</dbReference>
<dbReference type="InterPro" id="IPR000884">
    <property type="entry name" value="TSP1_rpt"/>
</dbReference>
<feature type="disulfide bond" evidence="16">
    <location>
        <begin position="510"/>
        <end position="535"/>
    </location>
</feature>
<reference evidence="20" key="2">
    <citation type="submission" date="2025-09" db="UniProtKB">
        <authorList>
            <consortium name="Ensembl"/>
        </authorList>
    </citation>
    <scope>IDENTIFICATION</scope>
</reference>
<dbReference type="Gene3D" id="2.20.100.10">
    <property type="entry name" value="Thrombospondin type-1 (TSP1) repeat"/>
    <property type="match status" value="3"/>
</dbReference>
<accession>A0A8C7L326</accession>
<keyword evidence="13" id="KW-0325">Glycoprotein</keyword>
<keyword evidence="9 15" id="KW-0862">Zinc</keyword>
<dbReference type="Pfam" id="PF00090">
    <property type="entry name" value="TSP_1"/>
    <property type="match status" value="1"/>
</dbReference>
<dbReference type="Gene3D" id="2.60.120.830">
    <property type="match status" value="1"/>
</dbReference>
<feature type="disulfide bond" evidence="16">
    <location>
        <begin position="606"/>
        <end position="618"/>
    </location>
</feature>
<dbReference type="InterPro" id="IPR010294">
    <property type="entry name" value="ADAMTS_spacer1"/>
</dbReference>
<comment type="caution">
    <text evidence="17">Lacks conserved residue(s) required for the propagation of feature annotation.</text>
</comment>
<feature type="binding site" evidence="15">
    <location>
        <position position="286"/>
    </location>
    <ligand>
        <name>Ca(2+)</name>
        <dbReference type="ChEBI" id="CHEBI:29108"/>
        <label>1</label>
    </ligand>
</feature>
<evidence type="ECO:0000256" key="16">
    <source>
        <dbReference type="PIRSR" id="PIRSR613273-3"/>
    </source>
</evidence>
<keyword evidence="2" id="KW-0964">Secreted</keyword>
<dbReference type="InterPro" id="IPR050439">
    <property type="entry name" value="ADAMTS_ADAMTS-like"/>
</dbReference>
<dbReference type="InterPro" id="IPR010909">
    <property type="entry name" value="PLAC"/>
</dbReference>
<dbReference type="GeneTree" id="ENSGT00940000156647"/>
<evidence type="ECO:0000313" key="20">
    <source>
        <dbReference type="Ensembl" id="ENSOKIP00005109115.1"/>
    </source>
</evidence>
<feature type="active site" evidence="14 17">
    <location>
        <position position="426"/>
    </location>
</feature>
<dbReference type="Ensembl" id="ENSOKIT00005116895.1">
    <property type="protein sequence ID" value="ENSOKIP00005109115.1"/>
    <property type="gene ID" value="ENSOKIG00005047760.1"/>
</dbReference>
<keyword evidence="8" id="KW-0378">Hydrolase</keyword>
<evidence type="ECO:0000313" key="21">
    <source>
        <dbReference type="Proteomes" id="UP000694557"/>
    </source>
</evidence>
<evidence type="ECO:0000256" key="9">
    <source>
        <dbReference type="ARBA" id="ARBA00022833"/>
    </source>
</evidence>
<keyword evidence="4" id="KW-0645">Protease</keyword>
<feature type="binding site" evidence="15">
    <location>
        <position position="378"/>
    </location>
    <ligand>
        <name>Ca(2+)</name>
        <dbReference type="ChEBI" id="CHEBI:29108"/>
        <label>1</label>
    </ligand>
</feature>
<dbReference type="Pfam" id="PF17771">
    <property type="entry name" value="ADAMTS_CR_2"/>
    <property type="match status" value="1"/>
</dbReference>
<keyword evidence="21" id="KW-1185">Reference proteome</keyword>
<feature type="disulfide bond" evidence="16">
    <location>
        <begin position="443"/>
        <end position="469"/>
    </location>
</feature>
<dbReference type="InterPro" id="IPR001590">
    <property type="entry name" value="Peptidase_M12B"/>
</dbReference>
<name>A0A8C7L326_ONCKI</name>
<feature type="disulfide bond" evidence="16">
    <location>
        <begin position="595"/>
        <end position="633"/>
    </location>
</feature>
<keyword evidence="10" id="KW-0482">Metalloprotease</keyword>
<dbReference type="Gene3D" id="3.40.1620.60">
    <property type="match status" value="1"/>
</dbReference>
<evidence type="ECO:0000259" key="18">
    <source>
        <dbReference type="PROSITE" id="PS50215"/>
    </source>
</evidence>
<feature type="binding site" evidence="15">
    <location>
        <position position="483"/>
    </location>
    <ligand>
        <name>Ca(2+)</name>
        <dbReference type="ChEBI" id="CHEBI:29108"/>
        <label>1</label>
    </ligand>
</feature>
<sequence>MRTISTAVPTPTSPPITSLCLHNWSYSFPARRQSTESTCQGAESLQHVLREYGVVRPVNTDAEGRFLSGAVSAPQLDSQHQQVYRRWRREAAATSDRNHGDLEEGDGTARHRETLFYNVTVFGRELHLHLRLNSRLVAPGAKVEWHEEGNQTRYEPLLESDCFYVGEVTNVRDTSVALSNCDGLAGMIRMGREEFFIEPLEHRGGGAGEEEGGDGRHHIVYRSSAIKRPHVNQTVDSYPQGSVLGGLMDLQALSSGVQQQHHKLNQTRRARARRQAHEEPELFNMEVLLGVDYSVVHFHGRENIQKYLLTLMNIVNEIYQDGTLGAHINVVLVRIIMLCPAKSLSLIELGNPSQSLENVCRWAFLQQKEDRGDAEYHDHAIFLTRQEFGPSGMQGYAPVTGMCHPVRSCTLNHEDGFSSAFVVAHETGHVLGMEHDGPPGNECGDEVPMGSIMAPLVQAAFHRFHWSRCSQEELNKYLNSYDCLRDDPFDHDWPALPQLPGIHYSMDEQCRFDFGAGYTMCTAYSTYDPCTQLWCSHPDNPFFCKTKKGPPIDGTTCAAGKHCFKGYCMKLTPDILRQDGAWGQWSNFGSCSRTCGGGVRFRTRQCDNPIPANGGRTCYGNSYEFQLCNLEECSKPLVDFREEQCKMWEPYFEYDNTKHHWLPYEHPDIDERCELYCQSKETGDVVAMNRMVHDGTRCSYKDSYSICVRGDCEHVGCDNQIASDMQEDKCGICGGDNSSCKIIKGNFTRSAKKEGFLKILEIPQGARHLLIQEFKATPHILAVKNQATGHLFLNDENEFPESRTVIEKGVEWEYHNNDDMETIQTTGPLRYTVLMRSHGDSKVTLSYKYFLHEELQSSIENNLVQEDTAYFEWALKKWSHCSRPCGGKQYTRFGCRRKSDGKMVHRTLCVNIDKPRAISRNCSQKECSQPVWITGDWQECSSSCGKTGYQTRSVLCLQPIAGGDQRTIHSKYCNDDRPEGRRPCNRQLCFAKWEVGPWSQCSVTCGNGTQERQVLCNSSDNSVGLCVETKPITLRTCQLVPCTGLDCPIRKNALIQWLSRANPELPAPKISSRQCKGDRSAFCRMEVLNRYCSNRGYRQMCCKSCSEGNFTSTGQTFTSTGQTFTIDKRWKTIPTQRRVSVISMLSTISPHRTEDKRENNWLEVPYRIVGVDNDVSQNHFVPRRRPPFREMTRNKRIQELLAEKRRQDLLLKRAKREPGP</sequence>
<keyword evidence="5 15" id="KW-0479">Metal-binding</keyword>
<evidence type="ECO:0000256" key="8">
    <source>
        <dbReference type="ARBA" id="ARBA00022801"/>
    </source>
</evidence>
<dbReference type="InterPro" id="IPR002870">
    <property type="entry name" value="Peptidase_M12B_N"/>
</dbReference>
<dbReference type="FunFam" id="3.40.1620.60:FF:000001">
    <property type="entry name" value="A disintegrin and metalloproteinase with thrombospondin motifs 3"/>
    <property type="match status" value="1"/>
</dbReference>
<feature type="disulfide bond" evidence="16">
    <location>
        <begin position="557"/>
        <end position="568"/>
    </location>
</feature>
<dbReference type="InterPro" id="IPR036383">
    <property type="entry name" value="TSP1_rpt_sf"/>
</dbReference>
<dbReference type="PROSITE" id="PS50215">
    <property type="entry name" value="ADAM_MEPRO"/>
    <property type="match status" value="1"/>
</dbReference>
<evidence type="ECO:0000259" key="19">
    <source>
        <dbReference type="PROSITE" id="PS50900"/>
    </source>
</evidence>
<dbReference type="InterPro" id="IPR041645">
    <property type="entry name" value="ADAMTS_CR_2"/>
</dbReference>
<dbReference type="FunFam" id="2.20.100.10:FF:000006">
    <property type="entry name" value="A disintegrin and metalloproteinase with thrombospondin motifs 1"/>
    <property type="match status" value="1"/>
</dbReference>
<evidence type="ECO:0000256" key="14">
    <source>
        <dbReference type="PIRSR" id="PIRSR613273-1"/>
    </source>
</evidence>
<organism evidence="20 21">
    <name type="scientific">Oncorhynchus kisutch</name>
    <name type="common">Coho salmon</name>
    <name type="synonym">Salmo kisutch</name>
    <dbReference type="NCBI Taxonomy" id="8019"/>
    <lineage>
        <taxon>Eukaryota</taxon>
        <taxon>Metazoa</taxon>
        <taxon>Chordata</taxon>
        <taxon>Craniata</taxon>
        <taxon>Vertebrata</taxon>
        <taxon>Euteleostomi</taxon>
        <taxon>Actinopterygii</taxon>
        <taxon>Neopterygii</taxon>
        <taxon>Teleostei</taxon>
        <taxon>Protacanthopterygii</taxon>
        <taxon>Salmoniformes</taxon>
        <taxon>Salmonidae</taxon>
        <taxon>Salmoninae</taxon>
        <taxon>Oncorhynchus</taxon>
    </lineage>
</organism>
<dbReference type="GO" id="GO:0046872">
    <property type="term" value="F:metal ion binding"/>
    <property type="evidence" value="ECO:0007669"/>
    <property type="project" value="UniProtKB-KW"/>
</dbReference>
<evidence type="ECO:0000256" key="12">
    <source>
        <dbReference type="ARBA" id="ARBA00023157"/>
    </source>
</evidence>
<dbReference type="Pfam" id="PF01421">
    <property type="entry name" value="Reprolysin"/>
    <property type="match status" value="1"/>
</dbReference>
<keyword evidence="6" id="KW-0732">Signal</keyword>
<evidence type="ECO:0000256" key="13">
    <source>
        <dbReference type="ARBA" id="ARBA00023180"/>
    </source>
</evidence>
<evidence type="ECO:0000256" key="6">
    <source>
        <dbReference type="ARBA" id="ARBA00022729"/>
    </source>
</evidence>
<dbReference type="FunFam" id="2.60.120.830:FF:000001">
    <property type="entry name" value="A disintegrin and metalloproteinase with thrombospondin motifs 1"/>
    <property type="match status" value="1"/>
</dbReference>
<dbReference type="PANTHER" id="PTHR13723">
    <property type="entry name" value="ADAMTS A DISINTEGRIN AND METALLOPROTEASE WITH THROMBOSPONDIN MOTIFS PROTEASE"/>
    <property type="match status" value="1"/>
</dbReference>
<feature type="binding site" evidence="15 17">
    <location>
        <position position="425"/>
    </location>
    <ligand>
        <name>Zn(2+)</name>
        <dbReference type="ChEBI" id="CHEBI:29105"/>
        <note>catalytic</note>
    </ligand>
</feature>
<protein>
    <submittedName>
        <fullName evidence="20">ADAM metallopeptidase with thrombospondin type 1 motif, 2a</fullName>
    </submittedName>
</protein>
<evidence type="ECO:0000256" key="10">
    <source>
        <dbReference type="ARBA" id="ARBA00023049"/>
    </source>
</evidence>
<dbReference type="Proteomes" id="UP000694557">
    <property type="component" value="Unassembled WGS sequence"/>
</dbReference>
<dbReference type="InterPro" id="IPR013273">
    <property type="entry name" value="ADAMTS/ADAMTS-like"/>
</dbReference>
<keyword evidence="3" id="KW-0272">Extracellular matrix</keyword>
<dbReference type="SUPFAM" id="SSF55486">
    <property type="entry name" value="Metalloproteases ('zincins'), catalytic domain"/>
    <property type="match status" value="1"/>
</dbReference>
<dbReference type="GO" id="GO:0006508">
    <property type="term" value="P:proteolysis"/>
    <property type="evidence" value="ECO:0007669"/>
    <property type="project" value="UniProtKB-KW"/>
</dbReference>
<keyword evidence="11" id="KW-0865">Zymogen</keyword>
<evidence type="ECO:0000256" key="5">
    <source>
        <dbReference type="ARBA" id="ARBA00022723"/>
    </source>
</evidence>
<feature type="binding site" evidence="15 17">
    <location>
        <position position="429"/>
    </location>
    <ligand>
        <name>Zn(2+)</name>
        <dbReference type="ChEBI" id="CHEBI:29105"/>
        <note>catalytic</note>
    </ligand>
</feature>
<feature type="disulfide bond" evidence="16">
    <location>
        <begin position="530"/>
        <end position="563"/>
    </location>
</feature>
<dbReference type="GO" id="GO:0031012">
    <property type="term" value="C:extracellular matrix"/>
    <property type="evidence" value="ECO:0007669"/>
    <property type="project" value="TreeGrafter"/>
</dbReference>
<comment type="subcellular location">
    <subcellularLocation>
        <location evidence="1">Secreted</location>
        <location evidence="1">Extracellular space</location>
        <location evidence="1">Extracellular matrix</location>
    </subcellularLocation>
</comment>
<evidence type="ECO:0000256" key="3">
    <source>
        <dbReference type="ARBA" id="ARBA00022530"/>
    </source>
</evidence>
<dbReference type="SMART" id="SM00209">
    <property type="entry name" value="TSP1"/>
    <property type="match status" value="4"/>
</dbReference>
<dbReference type="AlphaFoldDB" id="A0A8C7L326"/>
<dbReference type="Gene3D" id="3.40.390.10">
    <property type="entry name" value="Collagenase (Catalytic Domain)"/>
    <property type="match status" value="1"/>
</dbReference>
<evidence type="ECO:0000256" key="11">
    <source>
        <dbReference type="ARBA" id="ARBA00023145"/>
    </source>
</evidence>
<feature type="disulfide bond" evidence="16 17">
    <location>
        <begin position="403"/>
        <end position="483"/>
    </location>
</feature>
<comment type="cofactor">
    <cofactor evidence="15">
        <name>Zn(2+)</name>
        <dbReference type="ChEBI" id="CHEBI:29105"/>
    </cofactor>
    <text evidence="15">Binds 1 zinc ion per subunit.</text>
</comment>
<dbReference type="PRINTS" id="PR01857">
    <property type="entry name" value="ADAMTSFAMILY"/>
</dbReference>
<feature type="disulfide bond" evidence="16">
    <location>
        <begin position="521"/>
        <end position="544"/>
    </location>
</feature>
<dbReference type="Pfam" id="PF19236">
    <property type="entry name" value="ADAMTS_CR_3"/>
    <property type="match status" value="1"/>
</dbReference>
<dbReference type="Pfam" id="PF19030">
    <property type="entry name" value="TSP1_ADAMTS"/>
    <property type="match status" value="2"/>
</dbReference>
<feature type="domain" description="Peptidase M12B" evidence="18">
    <location>
        <begin position="283"/>
        <end position="488"/>
    </location>
</feature>
<dbReference type="PROSITE" id="PS50092">
    <property type="entry name" value="TSP1"/>
    <property type="match status" value="3"/>
</dbReference>
<feature type="domain" description="PLAC" evidence="19">
    <location>
        <begin position="1071"/>
        <end position="1109"/>
    </location>
</feature>
<feature type="binding site" evidence="15 17">
    <location>
        <position position="435"/>
    </location>
    <ligand>
        <name>Zn(2+)</name>
        <dbReference type="ChEBI" id="CHEBI:29105"/>
        <note>catalytic</note>
    </ligand>
</feature>
<dbReference type="SUPFAM" id="SSF82895">
    <property type="entry name" value="TSP-1 type 1 repeat"/>
    <property type="match status" value="3"/>
</dbReference>
<feature type="disulfide bond" evidence="16">
    <location>
        <begin position="360"/>
        <end position="409"/>
    </location>
</feature>
<dbReference type="PANTHER" id="PTHR13723:SF141">
    <property type="entry name" value="A DISINTEGRIN AND METALLOPROTEINASE WITH THROMBOSPONDIN MOTIFS 2"/>
    <property type="match status" value="1"/>
</dbReference>
<feature type="binding site" evidence="15">
    <location>
        <position position="486"/>
    </location>
    <ligand>
        <name>Ca(2+)</name>
        <dbReference type="ChEBI" id="CHEBI:29108"/>
        <label>2</label>
    </ligand>
</feature>
<feature type="disulfide bond" evidence="16">
    <location>
        <begin position="591"/>
        <end position="628"/>
    </location>
</feature>
<reference evidence="20" key="1">
    <citation type="submission" date="2025-08" db="UniProtKB">
        <authorList>
            <consortium name="Ensembl"/>
        </authorList>
    </citation>
    <scope>IDENTIFICATION</scope>
</reference>
<dbReference type="CDD" id="cd04273">
    <property type="entry name" value="ZnMc_ADAMTS_like"/>
    <property type="match status" value="1"/>
</dbReference>
<gene>
    <name evidence="20" type="primary">adamts2a</name>
</gene>
<evidence type="ECO:0000256" key="17">
    <source>
        <dbReference type="PROSITE-ProRule" id="PRU00276"/>
    </source>
</evidence>
<dbReference type="Pfam" id="PF01562">
    <property type="entry name" value="Pep_M12B_propep"/>
    <property type="match status" value="1"/>
</dbReference>
<evidence type="ECO:0000256" key="1">
    <source>
        <dbReference type="ARBA" id="ARBA00004498"/>
    </source>
</evidence>
<keyword evidence="15" id="KW-0106">Calcium</keyword>
<evidence type="ECO:0000256" key="15">
    <source>
        <dbReference type="PIRSR" id="PIRSR613273-2"/>
    </source>
</evidence>